<evidence type="ECO:0000313" key="1">
    <source>
        <dbReference type="EMBL" id="KAJ0046513.1"/>
    </source>
</evidence>
<sequence length="319" mass="35939">MSSFTSSTAKRISQIPHKFPKFKPFSQHKPQTKPLNNGHHHELRASQMENSIYNLLTIDGWESLNHMDYKLASLRPVHGKLALRFLNWVVKNPGLELTHFTHSLCLTAHVLVKARMYDDAKALIDGHCNKGNFEEALRLLVRTEAVGLRPNEVSYGALNFKWIIAGFVPNNIIYSTLIYNFWKMGNVAEALKVFSVMNCNGHDLDQFTFNVLVASLCRDGKVGEAEDFMHHMRRTGLVPNSVTYDCIINGHGMLGKGLKTFSVFDEMIKLGHHPSHFIYGSLLKGLCKGGNLQGAKQFLNKLHYIPSTVDTIAYNTVIS</sequence>
<organism evidence="1 2">
    <name type="scientific">Pistacia integerrima</name>
    <dbReference type="NCBI Taxonomy" id="434235"/>
    <lineage>
        <taxon>Eukaryota</taxon>
        <taxon>Viridiplantae</taxon>
        <taxon>Streptophyta</taxon>
        <taxon>Embryophyta</taxon>
        <taxon>Tracheophyta</taxon>
        <taxon>Spermatophyta</taxon>
        <taxon>Magnoliopsida</taxon>
        <taxon>eudicotyledons</taxon>
        <taxon>Gunneridae</taxon>
        <taxon>Pentapetalae</taxon>
        <taxon>rosids</taxon>
        <taxon>malvids</taxon>
        <taxon>Sapindales</taxon>
        <taxon>Anacardiaceae</taxon>
        <taxon>Pistacia</taxon>
    </lineage>
</organism>
<protein>
    <submittedName>
        <fullName evidence="1">Uncharacterized protein</fullName>
    </submittedName>
</protein>
<reference evidence="2" key="1">
    <citation type="journal article" date="2023" name="G3 (Bethesda)">
        <title>Genome assembly and association tests identify interacting loci associated with vigor, precocity, and sex in interspecific pistachio rootstocks.</title>
        <authorList>
            <person name="Palmer W."/>
            <person name="Jacygrad E."/>
            <person name="Sagayaradj S."/>
            <person name="Cavanaugh K."/>
            <person name="Han R."/>
            <person name="Bertier L."/>
            <person name="Beede B."/>
            <person name="Kafkas S."/>
            <person name="Golino D."/>
            <person name="Preece J."/>
            <person name="Michelmore R."/>
        </authorList>
    </citation>
    <scope>NUCLEOTIDE SEQUENCE [LARGE SCALE GENOMIC DNA]</scope>
</reference>
<dbReference type="Proteomes" id="UP001163603">
    <property type="component" value="Chromosome 3"/>
</dbReference>
<evidence type="ECO:0000313" key="2">
    <source>
        <dbReference type="Proteomes" id="UP001163603"/>
    </source>
</evidence>
<proteinExistence type="predicted"/>
<gene>
    <name evidence="1" type="ORF">Pint_03833</name>
</gene>
<comment type="caution">
    <text evidence="1">The sequence shown here is derived from an EMBL/GenBank/DDBJ whole genome shotgun (WGS) entry which is preliminary data.</text>
</comment>
<keyword evidence="2" id="KW-1185">Reference proteome</keyword>
<name>A0ACC0Z9H5_9ROSI</name>
<dbReference type="EMBL" id="CM047738">
    <property type="protein sequence ID" value="KAJ0046513.1"/>
    <property type="molecule type" value="Genomic_DNA"/>
</dbReference>
<accession>A0ACC0Z9H5</accession>